<dbReference type="GO" id="GO:0004497">
    <property type="term" value="F:monooxygenase activity"/>
    <property type="evidence" value="ECO:0007669"/>
    <property type="project" value="UniProtKB-KW"/>
</dbReference>
<dbReference type="GO" id="GO:0016705">
    <property type="term" value="F:oxidoreductase activity, acting on paired donors, with incorporation or reduction of molecular oxygen"/>
    <property type="evidence" value="ECO:0007669"/>
    <property type="project" value="InterPro"/>
</dbReference>
<evidence type="ECO:0008006" key="5">
    <source>
        <dbReference type="Google" id="ProtNLM"/>
    </source>
</evidence>
<keyword evidence="2" id="KW-0503">Monooxygenase</keyword>
<dbReference type="KEGG" id="mng:MNEG_2718"/>
<dbReference type="STRING" id="145388.A0A0D2K495"/>
<keyword evidence="4" id="KW-1185">Reference proteome</keyword>
<dbReference type="PANTHER" id="PTHR24301:SF2">
    <property type="entry name" value="THROMBOXANE-A SYNTHASE"/>
    <property type="match status" value="1"/>
</dbReference>
<sequence>MQAKKHDLFLFQMWEEMGAKYGKVFKWFWATQPVITIRDPELTRLICVKHFKAFPCRSMFYPPQPKVYNDVLSSGLVFAKGAYWSSVRGALQPLFHATGLASYHQITAGAVAELEADLAAAAKEGVSVDVAAAMCNLALKVIGEAAFGVKFDVFEKDAAGRITEGPIVAAANTLARLNLARSQIFTAAIVLIKNAMARLAAKWVDDLGMETAFANPSSAALAAKYADSAPAEGSVVDCLVGARNKETGAPLRAHQIVAQANSIMVAGHDTTSFMMASALYFLAANPEAKARLVAEVDSFGRQPPEHDDLEQFPYVEAALQEALRLNPPGWMTSRECVEDIDIDGWRIPKGSVVYIDIHGIQRSPEHWPEPLAYRPERFLGGRDGEEARSRHPLAHMPFGAGPRLCIGYKLAMQEATQTLVRLFQRFDFEVDPGMAGEGGGMPQLRPGITLGFRDGLWLKVRERV</sequence>
<dbReference type="InterPro" id="IPR002401">
    <property type="entry name" value="Cyt_P450_E_grp-I"/>
</dbReference>
<accession>A0A0D2K495</accession>
<keyword evidence="2" id="KW-0560">Oxidoreductase</keyword>
<dbReference type="Pfam" id="PF00067">
    <property type="entry name" value="p450"/>
    <property type="match status" value="1"/>
</dbReference>
<dbReference type="SUPFAM" id="SSF48264">
    <property type="entry name" value="Cytochrome P450"/>
    <property type="match status" value="1"/>
</dbReference>
<keyword evidence="1 2" id="KW-0479">Metal-binding</keyword>
<name>A0A0D2K495_9CHLO</name>
<dbReference type="EMBL" id="KK100536">
    <property type="protein sequence ID" value="KIZ05238.1"/>
    <property type="molecule type" value="Genomic_DNA"/>
</dbReference>
<dbReference type="PROSITE" id="PS00086">
    <property type="entry name" value="CYTOCHROME_P450"/>
    <property type="match status" value="1"/>
</dbReference>
<dbReference type="GeneID" id="25735596"/>
<reference evidence="3 4" key="1">
    <citation type="journal article" date="2013" name="BMC Genomics">
        <title>Reconstruction of the lipid metabolism for the microalga Monoraphidium neglectum from its genome sequence reveals characteristics suitable for biofuel production.</title>
        <authorList>
            <person name="Bogen C."/>
            <person name="Al-Dilaimi A."/>
            <person name="Albersmeier A."/>
            <person name="Wichmann J."/>
            <person name="Grundmann M."/>
            <person name="Rupp O."/>
            <person name="Lauersen K.J."/>
            <person name="Blifernez-Klassen O."/>
            <person name="Kalinowski J."/>
            <person name="Goesmann A."/>
            <person name="Mussgnug J.H."/>
            <person name="Kruse O."/>
        </authorList>
    </citation>
    <scope>NUCLEOTIDE SEQUENCE [LARGE SCALE GENOMIC DNA]</scope>
    <source>
        <strain evidence="3 4">SAG 48.87</strain>
    </source>
</reference>
<dbReference type="InterPro" id="IPR017972">
    <property type="entry name" value="Cyt_P450_CS"/>
</dbReference>
<dbReference type="GO" id="GO:0005506">
    <property type="term" value="F:iron ion binding"/>
    <property type="evidence" value="ECO:0007669"/>
    <property type="project" value="InterPro"/>
</dbReference>
<dbReference type="InterPro" id="IPR036396">
    <property type="entry name" value="Cyt_P450_sf"/>
</dbReference>
<dbReference type="PRINTS" id="PR00463">
    <property type="entry name" value="EP450I"/>
</dbReference>
<protein>
    <recommendedName>
        <fullName evidence="5">Cytochrome P450</fullName>
    </recommendedName>
</protein>
<evidence type="ECO:0000256" key="2">
    <source>
        <dbReference type="RuleBase" id="RU000461"/>
    </source>
</evidence>
<comment type="cofactor">
    <cofactor evidence="1">
        <name>heme</name>
        <dbReference type="ChEBI" id="CHEBI:30413"/>
    </cofactor>
</comment>
<dbReference type="PANTHER" id="PTHR24301">
    <property type="entry name" value="THROMBOXANE-A SYNTHASE"/>
    <property type="match status" value="1"/>
</dbReference>
<comment type="similarity">
    <text evidence="2">Belongs to the cytochrome P450 family.</text>
</comment>
<dbReference type="InterPro" id="IPR001128">
    <property type="entry name" value="Cyt_P450"/>
</dbReference>
<dbReference type="Gene3D" id="1.10.630.10">
    <property type="entry name" value="Cytochrome P450"/>
    <property type="match status" value="1"/>
</dbReference>
<dbReference type="GO" id="GO:0020037">
    <property type="term" value="F:heme binding"/>
    <property type="evidence" value="ECO:0007669"/>
    <property type="project" value="InterPro"/>
</dbReference>
<dbReference type="RefSeq" id="XP_013904257.1">
    <property type="nucleotide sequence ID" value="XM_014048803.1"/>
</dbReference>
<keyword evidence="1 2" id="KW-0408">Iron</keyword>
<evidence type="ECO:0000313" key="3">
    <source>
        <dbReference type="EMBL" id="KIZ05238.1"/>
    </source>
</evidence>
<proteinExistence type="inferred from homology"/>
<dbReference type="AlphaFoldDB" id="A0A0D2K495"/>
<keyword evidence="1 2" id="KW-0349">Heme</keyword>
<organism evidence="3 4">
    <name type="scientific">Monoraphidium neglectum</name>
    <dbReference type="NCBI Taxonomy" id="145388"/>
    <lineage>
        <taxon>Eukaryota</taxon>
        <taxon>Viridiplantae</taxon>
        <taxon>Chlorophyta</taxon>
        <taxon>core chlorophytes</taxon>
        <taxon>Chlorophyceae</taxon>
        <taxon>CS clade</taxon>
        <taxon>Sphaeropleales</taxon>
        <taxon>Selenastraceae</taxon>
        <taxon>Monoraphidium</taxon>
    </lineage>
</organism>
<evidence type="ECO:0000256" key="1">
    <source>
        <dbReference type="PIRSR" id="PIRSR602401-1"/>
    </source>
</evidence>
<feature type="binding site" description="axial binding residue" evidence="1">
    <location>
        <position position="405"/>
    </location>
    <ligand>
        <name>heme</name>
        <dbReference type="ChEBI" id="CHEBI:30413"/>
    </ligand>
    <ligandPart>
        <name>Fe</name>
        <dbReference type="ChEBI" id="CHEBI:18248"/>
    </ligandPart>
</feature>
<dbReference type="Proteomes" id="UP000054498">
    <property type="component" value="Unassembled WGS sequence"/>
</dbReference>
<gene>
    <name evidence="3" type="ORF">MNEG_2718</name>
</gene>
<evidence type="ECO:0000313" key="4">
    <source>
        <dbReference type="Proteomes" id="UP000054498"/>
    </source>
</evidence>
<dbReference type="OrthoDB" id="507451at2759"/>
<dbReference type="PRINTS" id="PR00385">
    <property type="entry name" value="P450"/>
</dbReference>